<evidence type="ECO:0000259" key="2">
    <source>
        <dbReference type="Pfam" id="PF01370"/>
    </source>
</evidence>
<dbReference type="Proteomes" id="UP000011083">
    <property type="component" value="Unassembled WGS sequence"/>
</dbReference>
<dbReference type="Gene3D" id="3.40.50.720">
    <property type="entry name" value="NAD(P)-binding Rossmann-like Domain"/>
    <property type="match status" value="1"/>
</dbReference>
<feature type="domain" description="NAD-dependent epimerase/dehydratase" evidence="2">
    <location>
        <begin position="15"/>
        <end position="198"/>
    </location>
</feature>
<dbReference type="EMBL" id="KB008150">
    <property type="protein sequence ID" value="ELR11488.1"/>
    <property type="molecule type" value="Genomic_DNA"/>
</dbReference>
<organism evidence="3 4">
    <name type="scientific">Acanthamoeba castellanii (strain ATCC 30010 / Neff)</name>
    <dbReference type="NCBI Taxonomy" id="1257118"/>
    <lineage>
        <taxon>Eukaryota</taxon>
        <taxon>Amoebozoa</taxon>
        <taxon>Discosea</taxon>
        <taxon>Longamoebia</taxon>
        <taxon>Centramoebida</taxon>
        <taxon>Acanthamoebidae</taxon>
        <taxon>Acanthamoeba</taxon>
    </lineage>
</organism>
<dbReference type="KEGG" id="acan:ACA1_032320"/>
<dbReference type="AlphaFoldDB" id="L8GFI2"/>
<dbReference type="SUPFAM" id="SSF51735">
    <property type="entry name" value="NAD(P)-binding Rossmann-fold domains"/>
    <property type="match status" value="1"/>
</dbReference>
<accession>L8GFI2</accession>
<protein>
    <submittedName>
        <fullName evidence="3">NAD dependent epimerase/dehydratase superfamily protein</fullName>
    </submittedName>
</protein>
<dbReference type="RefSeq" id="XP_004333501.1">
    <property type="nucleotide sequence ID" value="XM_004333453.1"/>
</dbReference>
<gene>
    <name evidence="3" type="ORF">ACA1_032320</name>
</gene>
<dbReference type="Pfam" id="PF01370">
    <property type="entry name" value="Epimerase"/>
    <property type="match status" value="1"/>
</dbReference>
<evidence type="ECO:0000313" key="4">
    <source>
        <dbReference type="Proteomes" id="UP000011083"/>
    </source>
</evidence>
<dbReference type="CDD" id="cd08946">
    <property type="entry name" value="SDR_e"/>
    <property type="match status" value="1"/>
</dbReference>
<dbReference type="PANTHER" id="PTHR43000">
    <property type="entry name" value="DTDP-D-GLUCOSE 4,6-DEHYDRATASE-RELATED"/>
    <property type="match status" value="1"/>
</dbReference>
<proteinExistence type="inferred from homology"/>
<comment type="similarity">
    <text evidence="1">Belongs to the NAD(P)-dependent epimerase/dehydratase family.</text>
</comment>
<dbReference type="OrthoDB" id="10262413at2759"/>
<dbReference type="GeneID" id="14911930"/>
<keyword evidence="4" id="KW-1185">Reference proteome</keyword>
<dbReference type="InterPro" id="IPR036291">
    <property type="entry name" value="NAD(P)-bd_dom_sf"/>
</dbReference>
<sequence>MGQALRATQMKKVGITGATGRLATILIRQLKDEYQLKLFSFEKPECTDAETLQTEKETYDTTVVDLSDRDQVKGLFEGLDVVIHLAAYSLAVPFPEQGPHVVFKNNVEATYHVLEECVRANVKRYLEDRFIFASTNHTQNGSMCADPAKPESLDVARIKPGTDFVFPDSLYAVSKTCGEDLCKLFSLHKRIATVVFRIGWIRLNDDPSDLKGTINEAYMRAMYLSQRDAGNFFRKAIEGEMKPAASGIPFMIAYAVSNNDARVYDLEETIATLGYVPQDNSEAYFQ</sequence>
<name>L8GFI2_ACACF</name>
<evidence type="ECO:0000313" key="3">
    <source>
        <dbReference type="EMBL" id="ELR11488.1"/>
    </source>
</evidence>
<reference evidence="3 4" key="1">
    <citation type="journal article" date="2013" name="Genome Biol.">
        <title>Genome of Acanthamoeba castellanii highlights extensive lateral gene transfer and early evolution of tyrosine kinase signaling.</title>
        <authorList>
            <person name="Clarke M."/>
            <person name="Lohan A.J."/>
            <person name="Liu B."/>
            <person name="Lagkouvardos I."/>
            <person name="Roy S."/>
            <person name="Zafar N."/>
            <person name="Bertelli C."/>
            <person name="Schilde C."/>
            <person name="Kianianmomeni A."/>
            <person name="Burglin T.R."/>
            <person name="Frech C."/>
            <person name="Turcotte B."/>
            <person name="Kopec K.O."/>
            <person name="Synnott J.M."/>
            <person name="Choo C."/>
            <person name="Paponov I."/>
            <person name="Finkler A."/>
            <person name="Soon Heng Tan C."/>
            <person name="Hutchins A.P."/>
            <person name="Weinmeier T."/>
            <person name="Rattei T."/>
            <person name="Chu J.S."/>
            <person name="Gimenez G."/>
            <person name="Irimia M."/>
            <person name="Rigden D.J."/>
            <person name="Fitzpatrick D.A."/>
            <person name="Lorenzo-Morales J."/>
            <person name="Bateman A."/>
            <person name="Chiu C.H."/>
            <person name="Tang P."/>
            <person name="Hegemann P."/>
            <person name="Fromm H."/>
            <person name="Raoult D."/>
            <person name="Greub G."/>
            <person name="Miranda-Saavedra D."/>
            <person name="Chen N."/>
            <person name="Nash P."/>
            <person name="Ginger M.L."/>
            <person name="Horn M."/>
            <person name="Schaap P."/>
            <person name="Caler L."/>
            <person name="Loftus B."/>
        </authorList>
    </citation>
    <scope>NUCLEOTIDE SEQUENCE [LARGE SCALE GENOMIC DNA]</scope>
    <source>
        <strain evidence="3 4">Neff</strain>
    </source>
</reference>
<dbReference type="VEuPathDB" id="AmoebaDB:ACA1_032320"/>
<dbReference type="InterPro" id="IPR001509">
    <property type="entry name" value="Epimerase_deHydtase"/>
</dbReference>
<evidence type="ECO:0000256" key="1">
    <source>
        <dbReference type="ARBA" id="ARBA00007637"/>
    </source>
</evidence>